<evidence type="ECO:0000256" key="3">
    <source>
        <dbReference type="ARBA" id="ARBA00022670"/>
    </source>
</evidence>
<dbReference type="InterPro" id="IPR002470">
    <property type="entry name" value="Peptidase_S9A"/>
</dbReference>
<dbReference type="Pfam" id="PF02897">
    <property type="entry name" value="Peptidase_S9_N"/>
    <property type="match status" value="1"/>
</dbReference>
<sequence length="725" mass="82232">MKRSILYLSLLFCFLLSAQEQIKPTLITENIVINEYHGVKIEDPYQYLENLENPMVVNWMKDNANYARNVLDEIPGRKDFLEKMYEFDSRVADRIFSVNVTSQGQYFYLKARPEDENGKLYMRKNYSSEEKLLFDPDKYRTEEAVNYTISSFSPNYKGDKIALFLSANGSENSDLIIIDNNGKTFPEMIDRCTSWNNTWLADDESILYSRFNSSDIKDQNRQMNMKSYLHKTNTNGKDDMEFFSNTTNPELQILSEEIPIPFYNRPSNKFFGGVFTVDKRIKLYMAEDSNFSPPLKWKQITSQADNVVNFELDKNSLYYLSFDNAPNYKILKATIANPSAQEAKIIVPEFKDEIITNMATTKDGLYFTTMKNGVEAKVYFLGHNSNTPKVLKTPLSAGDISLSKIDEEHSEIWMNMSGWTSPNKRYAYDLKNDKFIKQPLSTEVEYPELKGIVVKEVMIPSHDGVNVPVSIICKNDTKLNGKNPTLIYGYGSYGNSISPFFSPLVLNYVNRGGIWVIPHVRGGGELGDAWHKAGQKLNKPNTWKDAIATAEYLIKEKYTSANHLAIWGGSAGGIFVGRSITERPDLFAAAIPEVGAMNTVRMEESPNGPINAPEFGTVKDPLEFKGLLEMDSYLHVKKGVEYPALLITAGMNDPRVIAWEPGKFAARMQASSISNKPVLFLTDFESGHGIGDSKSKRFESFADTFSFALWQTGHSDFQPNEKIQK</sequence>
<reference evidence="10" key="1">
    <citation type="journal article" date="2019" name="Int. J. Syst. Evol. Microbiol.">
        <title>The Global Catalogue of Microorganisms (GCM) 10K type strain sequencing project: providing services to taxonomists for standard genome sequencing and annotation.</title>
        <authorList>
            <consortium name="The Broad Institute Genomics Platform"/>
            <consortium name="The Broad Institute Genome Sequencing Center for Infectious Disease"/>
            <person name="Wu L."/>
            <person name="Ma J."/>
        </authorList>
    </citation>
    <scope>NUCLEOTIDE SEQUENCE [LARGE SCALE GENOMIC DNA]</scope>
    <source>
        <strain evidence="10">CCUG 61485</strain>
    </source>
</reference>
<dbReference type="InterPro" id="IPR001375">
    <property type="entry name" value="Peptidase_S9_cat"/>
</dbReference>
<evidence type="ECO:0000256" key="6">
    <source>
        <dbReference type="SAM" id="SignalP"/>
    </source>
</evidence>
<proteinExistence type="predicted"/>
<evidence type="ECO:0000256" key="2">
    <source>
        <dbReference type="ARBA" id="ARBA00011897"/>
    </source>
</evidence>
<dbReference type="EC" id="3.4.21.26" evidence="2"/>
<gene>
    <name evidence="9" type="ORF">ACFQ39_02520</name>
</gene>
<comment type="caution">
    <text evidence="9">The sequence shown here is derived from an EMBL/GenBank/DDBJ whole genome shotgun (WGS) entry which is preliminary data.</text>
</comment>
<comment type="catalytic activity">
    <reaction evidence="1">
        <text>Hydrolysis of Pro-|-Xaa &gt;&gt; Ala-|-Xaa in oligopeptides.</text>
        <dbReference type="EC" id="3.4.21.26"/>
    </reaction>
</comment>
<dbReference type="Gene3D" id="3.40.50.1820">
    <property type="entry name" value="alpha/beta hydrolase"/>
    <property type="match status" value="1"/>
</dbReference>
<dbReference type="PANTHER" id="PTHR42881:SF2">
    <property type="entry name" value="PROLYL ENDOPEPTIDASE"/>
    <property type="match status" value="1"/>
</dbReference>
<evidence type="ECO:0000259" key="7">
    <source>
        <dbReference type="Pfam" id="PF00326"/>
    </source>
</evidence>
<evidence type="ECO:0000313" key="10">
    <source>
        <dbReference type="Proteomes" id="UP001597201"/>
    </source>
</evidence>
<keyword evidence="5" id="KW-0720">Serine protease</keyword>
<keyword evidence="3" id="KW-0645">Protease</keyword>
<keyword evidence="10" id="KW-1185">Reference proteome</keyword>
<evidence type="ECO:0000256" key="1">
    <source>
        <dbReference type="ARBA" id="ARBA00001070"/>
    </source>
</evidence>
<keyword evidence="6" id="KW-0732">Signal</keyword>
<dbReference type="PANTHER" id="PTHR42881">
    <property type="entry name" value="PROLYL ENDOPEPTIDASE"/>
    <property type="match status" value="1"/>
</dbReference>
<feature type="chain" id="PRO_5045654634" description="prolyl oligopeptidase" evidence="6">
    <location>
        <begin position="19"/>
        <end position="725"/>
    </location>
</feature>
<evidence type="ECO:0000256" key="4">
    <source>
        <dbReference type="ARBA" id="ARBA00022801"/>
    </source>
</evidence>
<dbReference type="EMBL" id="JBHTMY010000002">
    <property type="protein sequence ID" value="MFD1314477.1"/>
    <property type="molecule type" value="Genomic_DNA"/>
</dbReference>
<feature type="domain" description="Peptidase S9A N-terminal" evidence="8">
    <location>
        <begin position="31"/>
        <end position="434"/>
    </location>
</feature>
<dbReference type="SUPFAM" id="SSF50993">
    <property type="entry name" value="Peptidase/esterase 'gauge' domain"/>
    <property type="match status" value="1"/>
</dbReference>
<dbReference type="InterPro" id="IPR029058">
    <property type="entry name" value="AB_hydrolase_fold"/>
</dbReference>
<dbReference type="Gene3D" id="2.130.10.120">
    <property type="entry name" value="Prolyl oligopeptidase, N-terminal domain"/>
    <property type="match status" value="1"/>
</dbReference>
<evidence type="ECO:0000313" key="9">
    <source>
        <dbReference type="EMBL" id="MFD1314477.1"/>
    </source>
</evidence>
<dbReference type="PRINTS" id="PR00862">
    <property type="entry name" value="PROLIGOPTASE"/>
</dbReference>
<dbReference type="InterPro" id="IPR051167">
    <property type="entry name" value="Prolyl_oligopep/macrocyclase"/>
</dbReference>
<dbReference type="SUPFAM" id="SSF53474">
    <property type="entry name" value="alpha/beta-Hydrolases"/>
    <property type="match status" value="1"/>
</dbReference>
<feature type="domain" description="Peptidase S9 prolyl oligopeptidase catalytic" evidence="7">
    <location>
        <begin position="505"/>
        <end position="713"/>
    </location>
</feature>
<keyword evidence="4" id="KW-0378">Hydrolase</keyword>
<protein>
    <recommendedName>
        <fullName evidence="2">prolyl oligopeptidase</fullName>
        <ecNumber evidence="2">3.4.21.26</ecNumber>
    </recommendedName>
</protein>
<organism evidence="9 10">
    <name type="scientific">Namhaeicola litoreus</name>
    <dbReference type="NCBI Taxonomy" id="1052145"/>
    <lineage>
        <taxon>Bacteria</taxon>
        <taxon>Pseudomonadati</taxon>
        <taxon>Bacteroidota</taxon>
        <taxon>Flavobacteriia</taxon>
        <taxon>Flavobacteriales</taxon>
        <taxon>Flavobacteriaceae</taxon>
        <taxon>Namhaeicola</taxon>
    </lineage>
</organism>
<evidence type="ECO:0000259" key="8">
    <source>
        <dbReference type="Pfam" id="PF02897"/>
    </source>
</evidence>
<dbReference type="Proteomes" id="UP001597201">
    <property type="component" value="Unassembled WGS sequence"/>
</dbReference>
<dbReference type="Pfam" id="PF00326">
    <property type="entry name" value="Peptidase_S9"/>
    <property type="match status" value="1"/>
</dbReference>
<name>A0ABW3XY51_9FLAO</name>
<evidence type="ECO:0000256" key="5">
    <source>
        <dbReference type="ARBA" id="ARBA00022825"/>
    </source>
</evidence>
<accession>A0ABW3XY51</accession>
<dbReference type="InterPro" id="IPR023302">
    <property type="entry name" value="Pept_S9A_N"/>
</dbReference>
<feature type="signal peptide" evidence="6">
    <location>
        <begin position="1"/>
        <end position="18"/>
    </location>
</feature>
<dbReference type="RefSeq" id="WP_377176116.1">
    <property type="nucleotide sequence ID" value="NZ_JBHTMY010000002.1"/>
</dbReference>